<dbReference type="GO" id="GO:0004803">
    <property type="term" value="F:transposase activity"/>
    <property type="evidence" value="ECO:0007669"/>
    <property type="project" value="InterPro"/>
</dbReference>
<proteinExistence type="predicted"/>
<evidence type="ECO:0000259" key="1">
    <source>
        <dbReference type="Pfam" id="PF01609"/>
    </source>
</evidence>
<dbReference type="EMBL" id="JACIJF010000013">
    <property type="protein sequence ID" value="MBB5712160.1"/>
    <property type="molecule type" value="Genomic_DNA"/>
</dbReference>
<gene>
    <name evidence="3" type="ORF">FHT02_003417</name>
</gene>
<feature type="domain" description="Transposase IS4-like" evidence="1">
    <location>
        <begin position="148"/>
        <end position="245"/>
    </location>
</feature>
<dbReference type="InterPro" id="IPR025161">
    <property type="entry name" value="IS402-like_dom"/>
</dbReference>
<sequence>MTLFWLSDVTWSAIEPHLPKNQPGPRRVNGQRVISGILHVLKSGCRWYDCPAEYGLPTRVYSFLTRWSHRGLWLKLLDALVGASEVTKSTATNSTYVKAQRAAIGVKGTLGSRDRPLAWWLDDQGPRAHRRGRPPLCADADRRQCQRQQGRPTLLQRAGRMRYLLAEGGFGAHQLRRPLRDAGAVPVISDRRNRTRTIRYDKDRYRGRHVVENAFCRLKEFRRIATRYDKLAANFLSGMALATALAFKLGEGLLIGLRSGCWAGRGGGWLRRLDHPAHDWRLVARQVVHDQDVTALQSRHEQLIDVGSLDVPVVWSVEYHRRYHASVAKLVAAVHVGGRSGLIDEHEAFRLEVKLVVEPGPALL</sequence>
<comment type="caution">
    <text evidence="3">The sequence shown here is derived from an EMBL/GenBank/DDBJ whole genome shotgun (WGS) entry which is preliminary data.</text>
</comment>
<dbReference type="GO" id="GO:0003677">
    <property type="term" value="F:DNA binding"/>
    <property type="evidence" value="ECO:0007669"/>
    <property type="project" value="InterPro"/>
</dbReference>
<dbReference type="InterPro" id="IPR052909">
    <property type="entry name" value="Transposase_6_like"/>
</dbReference>
<evidence type="ECO:0000259" key="2">
    <source>
        <dbReference type="Pfam" id="PF13340"/>
    </source>
</evidence>
<dbReference type="RefSeq" id="WP_246352471.1">
    <property type="nucleotide sequence ID" value="NZ_JACIJF010000013.1"/>
</dbReference>
<dbReference type="Pfam" id="PF13340">
    <property type="entry name" value="DUF4096"/>
    <property type="match status" value="1"/>
</dbReference>
<protein>
    <submittedName>
        <fullName evidence="3">Transposase</fullName>
    </submittedName>
</protein>
<dbReference type="AlphaFoldDB" id="A0A840YPE9"/>
<dbReference type="InterPro" id="IPR002559">
    <property type="entry name" value="Transposase_11"/>
</dbReference>
<organism evidence="3 4">
    <name type="scientific">Sphingomonas xinjiangensis</name>
    <dbReference type="NCBI Taxonomy" id="643568"/>
    <lineage>
        <taxon>Bacteria</taxon>
        <taxon>Pseudomonadati</taxon>
        <taxon>Pseudomonadota</taxon>
        <taxon>Alphaproteobacteria</taxon>
        <taxon>Sphingomonadales</taxon>
        <taxon>Sphingomonadaceae</taxon>
        <taxon>Sphingomonas</taxon>
    </lineage>
</organism>
<dbReference type="Pfam" id="PF01609">
    <property type="entry name" value="DDE_Tnp_1"/>
    <property type="match status" value="1"/>
</dbReference>
<accession>A0A840YPE9</accession>
<dbReference type="NCBIfam" id="NF033580">
    <property type="entry name" value="transpos_IS5_3"/>
    <property type="match status" value="1"/>
</dbReference>
<reference evidence="3 4" key="1">
    <citation type="submission" date="2020-08" db="EMBL/GenBank/DDBJ databases">
        <title>Genomic Encyclopedia of Type Strains, Phase IV (KMG-IV): sequencing the most valuable type-strain genomes for metagenomic binning, comparative biology and taxonomic classification.</title>
        <authorList>
            <person name="Goeker M."/>
        </authorList>
    </citation>
    <scope>NUCLEOTIDE SEQUENCE [LARGE SCALE GENOMIC DNA]</scope>
    <source>
        <strain evidence="3 4">DSM 26736</strain>
    </source>
</reference>
<evidence type="ECO:0000313" key="4">
    <source>
        <dbReference type="Proteomes" id="UP000527143"/>
    </source>
</evidence>
<feature type="domain" description="Insertion element IS402-like" evidence="2">
    <location>
        <begin position="6"/>
        <end position="76"/>
    </location>
</feature>
<name>A0A840YPE9_9SPHN</name>
<keyword evidence="4" id="KW-1185">Reference proteome</keyword>
<dbReference type="GO" id="GO:0006313">
    <property type="term" value="P:DNA transposition"/>
    <property type="evidence" value="ECO:0007669"/>
    <property type="project" value="InterPro"/>
</dbReference>
<dbReference type="Proteomes" id="UP000527143">
    <property type="component" value="Unassembled WGS sequence"/>
</dbReference>
<dbReference type="PANTHER" id="PTHR46637">
    <property type="entry name" value="TIS1421-TRANSPOSASE PROTEIN A"/>
    <property type="match status" value="1"/>
</dbReference>
<evidence type="ECO:0000313" key="3">
    <source>
        <dbReference type="EMBL" id="MBB5712160.1"/>
    </source>
</evidence>
<dbReference type="PANTHER" id="PTHR46637:SF1">
    <property type="entry name" value="BLL5188 PROTEIN"/>
    <property type="match status" value="1"/>
</dbReference>